<dbReference type="InterPro" id="IPR036653">
    <property type="entry name" value="CinA-like_C"/>
</dbReference>
<evidence type="ECO:0000313" key="3">
    <source>
        <dbReference type="Proteomes" id="UP000287470"/>
    </source>
</evidence>
<evidence type="ECO:0000313" key="2">
    <source>
        <dbReference type="EMBL" id="RSX56729.1"/>
    </source>
</evidence>
<name>A0A430FU95_9BIFI</name>
<accession>A0A430FU95</accession>
<dbReference type="Gene3D" id="3.90.950.20">
    <property type="entry name" value="CinA-like"/>
    <property type="match status" value="1"/>
</dbReference>
<dbReference type="EMBL" id="QXGK01000008">
    <property type="protein sequence ID" value="RSX56729.1"/>
    <property type="molecule type" value="Genomic_DNA"/>
</dbReference>
<dbReference type="NCBIfam" id="TIGR00199">
    <property type="entry name" value="PncC_domain"/>
    <property type="match status" value="1"/>
</dbReference>
<feature type="domain" description="CinA C-terminal" evidence="1">
    <location>
        <begin position="25"/>
        <end position="162"/>
    </location>
</feature>
<proteinExistence type="predicted"/>
<keyword evidence="3" id="KW-1185">Reference proteome</keyword>
<comment type="caution">
    <text evidence="2">The sequence shown here is derived from an EMBL/GenBank/DDBJ whole genome shotgun (WGS) entry which is preliminary data.</text>
</comment>
<gene>
    <name evidence="2" type="ORF">D2E24_1019</name>
</gene>
<dbReference type="InterPro" id="IPR008136">
    <property type="entry name" value="CinA_C"/>
</dbReference>
<protein>
    <submittedName>
        <fullName evidence="2">CinA-like protein</fullName>
    </submittedName>
</protein>
<evidence type="ECO:0000259" key="1">
    <source>
        <dbReference type="Pfam" id="PF02464"/>
    </source>
</evidence>
<reference evidence="2 3" key="1">
    <citation type="submission" date="2018-09" db="EMBL/GenBank/DDBJ databases">
        <title>Characterization of the phylogenetic diversity of five novel species belonging to the genus Bifidobacterium.</title>
        <authorList>
            <person name="Lugli G.A."/>
            <person name="Duranti S."/>
            <person name="Milani C."/>
        </authorList>
    </citation>
    <scope>NUCLEOTIDE SEQUENCE [LARGE SCALE GENOMIC DNA]</scope>
    <source>
        <strain evidence="2 3">2033B</strain>
    </source>
</reference>
<dbReference type="Pfam" id="PF02464">
    <property type="entry name" value="CinA"/>
    <property type="match status" value="1"/>
</dbReference>
<dbReference type="SUPFAM" id="SSF142433">
    <property type="entry name" value="CinA-like"/>
    <property type="match status" value="1"/>
</dbReference>
<sequence length="204" mass="20903">MMDASQYVPSDPTDAVADMQAACDALAARILSRCADDGLMIAAAESLTGGLLADAFVRIPGASAVFLGSAVTYDIRAKRSILGVDGTLLAREGAVHPDVARAMASGTARLYTQDGEEGAVIGLSTTGVAGPGPDGDKPAGLVYVGIAMPMQRSVNGGRLAGDGRADDTAGETEALELHLHGTREEVRRLTVLRVLEALAERLGA</sequence>
<organism evidence="2 3">
    <name type="scientific">Bifidobacterium samirii</name>
    <dbReference type="NCBI Taxonomy" id="2306974"/>
    <lineage>
        <taxon>Bacteria</taxon>
        <taxon>Bacillati</taxon>
        <taxon>Actinomycetota</taxon>
        <taxon>Actinomycetes</taxon>
        <taxon>Bifidobacteriales</taxon>
        <taxon>Bifidobacteriaceae</taxon>
        <taxon>Bifidobacterium</taxon>
    </lineage>
</organism>
<dbReference type="AlphaFoldDB" id="A0A430FU95"/>
<dbReference type="Proteomes" id="UP000287470">
    <property type="component" value="Unassembled WGS sequence"/>
</dbReference>